<dbReference type="PANTHER" id="PTHR42734:SF17">
    <property type="entry name" value="METAL TRANSPORT SYSTEM ATP-BINDING PROTEIN TM_0124-RELATED"/>
    <property type="match status" value="1"/>
</dbReference>
<sequence length="256" mass="27994">MSVGVVTVQGLSHAYQGVDALLDVSFAVEKGSYVGIVGPNGSGKSTLVRCILGLARPDRGRVDLFGTPLASFDQWQRVGYLPQGLQHFNPHFPATVAEVVGLGLLANRSFPRRVHREDAGAVGRALELMGIGGIRNRLIGELSGGLRQRVLLARAMVNGPELLVLDEPTTALDPETREIFYRTIQELNRERKTTIILVTHDSGTIGRYASSLLYLDKRLVFYGGFDDFCGSPEMGDFFGSHSQHLICHRHQDGAPR</sequence>
<comment type="similarity">
    <text evidence="1">Belongs to the ABC transporter superfamily.</text>
</comment>
<evidence type="ECO:0000313" key="7">
    <source>
        <dbReference type="Proteomes" id="UP000007073"/>
    </source>
</evidence>
<dbReference type="GO" id="GO:0016887">
    <property type="term" value="F:ATP hydrolysis activity"/>
    <property type="evidence" value="ECO:0007669"/>
    <property type="project" value="InterPro"/>
</dbReference>
<dbReference type="InterPro" id="IPR027417">
    <property type="entry name" value="P-loop_NTPase"/>
</dbReference>
<dbReference type="SMART" id="SM00382">
    <property type="entry name" value="AAA"/>
    <property type="match status" value="1"/>
</dbReference>
<keyword evidence="7" id="KW-1185">Reference proteome</keyword>
<evidence type="ECO:0000256" key="4">
    <source>
        <dbReference type="ARBA" id="ARBA00022840"/>
    </source>
</evidence>
<keyword evidence="3" id="KW-0547">Nucleotide-binding</keyword>
<reference evidence="6 7" key="2">
    <citation type="journal article" date="2009" name="BMC Microbiol.">
        <title>The genome sequence of Geobacter metallireducens: features of metabolism, physiology and regulation common and dissimilar to Geobacter sulfurreducens.</title>
        <authorList>
            <person name="Aklujkar M."/>
            <person name="Krushkal J."/>
            <person name="DiBartolo G."/>
            <person name="Lapidus A."/>
            <person name="Land M.L."/>
            <person name="Lovley D.R."/>
        </authorList>
    </citation>
    <scope>NUCLEOTIDE SEQUENCE [LARGE SCALE GENOMIC DNA]</scope>
    <source>
        <strain evidence="7">ATCC 53774 / DSM 7210 / GS-15</strain>
    </source>
</reference>
<evidence type="ECO:0000256" key="2">
    <source>
        <dbReference type="ARBA" id="ARBA00022448"/>
    </source>
</evidence>
<dbReference type="CDD" id="cd03235">
    <property type="entry name" value="ABC_Metallic_Cations"/>
    <property type="match status" value="1"/>
</dbReference>
<keyword evidence="2" id="KW-0813">Transport</keyword>
<dbReference type="EMBL" id="CP000148">
    <property type="protein sequence ID" value="ABB30735.1"/>
    <property type="molecule type" value="Genomic_DNA"/>
</dbReference>
<organism evidence="6 7">
    <name type="scientific">Geobacter metallireducens (strain ATCC 53774 / DSM 7210 / GS-15)</name>
    <dbReference type="NCBI Taxonomy" id="269799"/>
    <lineage>
        <taxon>Bacteria</taxon>
        <taxon>Pseudomonadati</taxon>
        <taxon>Thermodesulfobacteriota</taxon>
        <taxon>Desulfuromonadia</taxon>
        <taxon>Geobacterales</taxon>
        <taxon>Geobacteraceae</taxon>
        <taxon>Geobacter</taxon>
    </lineage>
</organism>
<dbReference type="AlphaFoldDB" id="Q39YD9"/>
<name>Q39YD9_GEOMG</name>
<dbReference type="RefSeq" id="WP_004512188.1">
    <property type="nucleotide sequence ID" value="NC_007517.1"/>
</dbReference>
<accession>Q39YD9</accession>
<dbReference type="GO" id="GO:0005524">
    <property type="term" value="F:ATP binding"/>
    <property type="evidence" value="ECO:0007669"/>
    <property type="project" value="UniProtKB-KW"/>
</dbReference>
<evidence type="ECO:0000256" key="1">
    <source>
        <dbReference type="ARBA" id="ARBA00005417"/>
    </source>
</evidence>
<gene>
    <name evidence="6" type="ordered locus">Gmet_0492</name>
</gene>
<dbReference type="KEGG" id="gme:Gmet_0492"/>
<dbReference type="Pfam" id="PF00005">
    <property type="entry name" value="ABC_tran"/>
    <property type="match status" value="1"/>
</dbReference>
<dbReference type="PANTHER" id="PTHR42734">
    <property type="entry name" value="METAL TRANSPORT SYSTEM ATP-BINDING PROTEIN TM_0124-RELATED"/>
    <property type="match status" value="1"/>
</dbReference>
<dbReference type="InterPro" id="IPR003439">
    <property type="entry name" value="ABC_transporter-like_ATP-bd"/>
</dbReference>
<evidence type="ECO:0000313" key="6">
    <source>
        <dbReference type="EMBL" id="ABB30735.1"/>
    </source>
</evidence>
<dbReference type="eggNOG" id="COG1121">
    <property type="taxonomic scope" value="Bacteria"/>
</dbReference>
<dbReference type="InterPro" id="IPR003593">
    <property type="entry name" value="AAA+_ATPase"/>
</dbReference>
<dbReference type="Gene3D" id="3.40.50.300">
    <property type="entry name" value="P-loop containing nucleotide triphosphate hydrolases"/>
    <property type="match status" value="1"/>
</dbReference>
<evidence type="ECO:0000256" key="3">
    <source>
        <dbReference type="ARBA" id="ARBA00022741"/>
    </source>
</evidence>
<proteinExistence type="inferred from homology"/>
<protein>
    <submittedName>
        <fullName evidence="6">Divalent manganese/zinc ABC transporter, ATP-binding protein</fullName>
    </submittedName>
</protein>
<dbReference type="PROSITE" id="PS50893">
    <property type="entry name" value="ABC_TRANSPORTER_2"/>
    <property type="match status" value="1"/>
</dbReference>
<dbReference type="Proteomes" id="UP000007073">
    <property type="component" value="Chromosome"/>
</dbReference>
<dbReference type="FunFam" id="3.40.50.300:FF:000134">
    <property type="entry name" value="Iron-enterobactin ABC transporter ATP-binding protein"/>
    <property type="match status" value="1"/>
</dbReference>
<dbReference type="InterPro" id="IPR050153">
    <property type="entry name" value="Metal_Ion_Import_ABC"/>
</dbReference>
<dbReference type="SUPFAM" id="SSF52540">
    <property type="entry name" value="P-loop containing nucleoside triphosphate hydrolases"/>
    <property type="match status" value="1"/>
</dbReference>
<evidence type="ECO:0000259" key="5">
    <source>
        <dbReference type="PROSITE" id="PS50893"/>
    </source>
</evidence>
<dbReference type="HOGENOM" id="CLU_000604_1_11_7"/>
<reference evidence="6 7" key="1">
    <citation type="submission" date="2005-10" db="EMBL/GenBank/DDBJ databases">
        <title>Complete sequence of Geobacter metallireducens GS-15.</title>
        <authorList>
            <consortium name="US DOE Joint Genome Institute"/>
            <person name="Copeland A."/>
            <person name="Lucas S."/>
            <person name="Lapidus A."/>
            <person name="Barry K."/>
            <person name="Detter J.C."/>
            <person name="Glavina T."/>
            <person name="Hammon N."/>
            <person name="Israni S."/>
            <person name="Pitluck S."/>
            <person name="Di Bartolo G."/>
            <person name="Chain P."/>
            <person name="Schmutz J."/>
            <person name="Larimer F."/>
            <person name="Land M."/>
            <person name="Kyrpides N."/>
            <person name="Ivanova N."/>
            <person name="Richardson P."/>
        </authorList>
    </citation>
    <scope>NUCLEOTIDE SEQUENCE [LARGE SCALE GENOMIC DNA]</scope>
    <source>
        <strain evidence="7">ATCC 53774 / DSM 7210 / GS-15</strain>
    </source>
</reference>
<feature type="domain" description="ABC transporter" evidence="5">
    <location>
        <begin position="6"/>
        <end position="242"/>
    </location>
</feature>
<keyword evidence="4 6" id="KW-0067">ATP-binding</keyword>
<dbReference type="STRING" id="269799.Gmet_0492"/>